<feature type="domain" description="STAS" evidence="3">
    <location>
        <begin position="3"/>
        <end position="110"/>
    </location>
</feature>
<dbReference type="RefSeq" id="WP_379141997.1">
    <property type="nucleotide sequence ID" value="NZ_JBHUEN010000021.1"/>
</dbReference>
<dbReference type="PROSITE" id="PS50801">
    <property type="entry name" value="STAS"/>
    <property type="match status" value="1"/>
</dbReference>
<evidence type="ECO:0000259" key="3">
    <source>
        <dbReference type="PROSITE" id="PS50801"/>
    </source>
</evidence>
<dbReference type="PANTHER" id="PTHR33495:SF2">
    <property type="entry name" value="ANTI-SIGMA FACTOR ANTAGONIST TM_1081-RELATED"/>
    <property type="match status" value="1"/>
</dbReference>
<sequence>MNLTITESDDNRTVIQLADARLDAAIATRFKDKMRAVTGSRHGAVILDMSCVDFMDSSGLGAIIAARKNMPDGADLQIAGLTQNVARVFKLTKMDTIFTIHDTIAPGPAE</sequence>
<dbReference type="SUPFAM" id="SSF52091">
    <property type="entry name" value="SpoIIaa-like"/>
    <property type="match status" value="1"/>
</dbReference>
<gene>
    <name evidence="4" type="ORF">ACFSCT_08850</name>
</gene>
<dbReference type="NCBIfam" id="TIGR00377">
    <property type="entry name" value="ant_ant_sig"/>
    <property type="match status" value="1"/>
</dbReference>
<protein>
    <recommendedName>
        <fullName evidence="2">Anti-sigma factor antagonist</fullName>
    </recommendedName>
</protein>
<accession>A0ABW4R6X2</accession>
<reference evidence="5" key="1">
    <citation type="journal article" date="2019" name="Int. J. Syst. Evol. Microbiol.">
        <title>The Global Catalogue of Microorganisms (GCM) 10K type strain sequencing project: providing services to taxonomists for standard genome sequencing and annotation.</title>
        <authorList>
            <consortium name="The Broad Institute Genomics Platform"/>
            <consortium name="The Broad Institute Genome Sequencing Center for Infectious Disease"/>
            <person name="Wu L."/>
            <person name="Ma J."/>
        </authorList>
    </citation>
    <scope>NUCLEOTIDE SEQUENCE [LARGE SCALE GENOMIC DNA]</scope>
    <source>
        <strain evidence="5">CCUG 56029</strain>
    </source>
</reference>
<dbReference type="InterPro" id="IPR003658">
    <property type="entry name" value="Anti-sigma_ant"/>
</dbReference>
<proteinExistence type="inferred from homology"/>
<dbReference type="CDD" id="cd07043">
    <property type="entry name" value="STAS_anti-anti-sigma_factors"/>
    <property type="match status" value="1"/>
</dbReference>
<dbReference type="Proteomes" id="UP001597213">
    <property type="component" value="Unassembled WGS sequence"/>
</dbReference>
<dbReference type="EMBL" id="JBHUEN010000021">
    <property type="protein sequence ID" value="MFD1881821.1"/>
    <property type="molecule type" value="Genomic_DNA"/>
</dbReference>
<evidence type="ECO:0000313" key="4">
    <source>
        <dbReference type="EMBL" id="MFD1881821.1"/>
    </source>
</evidence>
<keyword evidence="5" id="KW-1185">Reference proteome</keyword>
<dbReference type="Pfam" id="PF01740">
    <property type="entry name" value="STAS"/>
    <property type="match status" value="1"/>
</dbReference>
<dbReference type="InterPro" id="IPR002645">
    <property type="entry name" value="STAS_dom"/>
</dbReference>
<evidence type="ECO:0000313" key="5">
    <source>
        <dbReference type="Proteomes" id="UP001597213"/>
    </source>
</evidence>
<dbReference type="PANTHER" id="PTHR33495">
    <property type="entry name" value="ANTI-SIGMA FACTOR ANTAGONIST TM_1081-RELATED-RELATED"/>
    <property type="match status" value="1"/>
</dbReference>
<evidence type="ECO:0000256" key="2">
    <source>
        <dbReference type="RuleBase" id="RU003749"/>
    </source>
</evidence>
<evidence type="ECO:0000256" key="1">
    <source>
        <dbReference type="ARBA" id="ARBA00009013"/>
    </source>
</evidence>
<organism evidence="4 5">
    <name type="scientific">Paracoccus pacificus</name>
    <dbReference type="NCBI Taxonomy" id="1463598"/>
    <lineage>
        <taxon>Bacteria</taxon>
        <taxon>Pseudomonadati</taxon>
        <taxon>Pseudomonadota</taxon>
        <taxon>Alphaproteobacteria</taxon>
        <taxon>Rhodobacterales</taxon>
        <taxon>Paracoccaceae</taxon>
        <taxon>Paracoccus</taxon>
    </lineage>
</organism>
<comment type="similarity">
    <text evidence="1 2">Belongs to the anti-sigma-factor antagonist family.</text>
</comment>
<comment type="caution">
    <text evidence="4">The sequence shown here is derived from an EMBL/GenBank/DDBJ whole genome shotgun (WGS) entry which is preliminary data.</text>
</comment>
<dbReference type="InterPro" id="IPR036513">
    <property type="entry name" value="STAS_dom_sf"/>
</dbReference>
<dbReference type="Gene3D" id="3.30.750.24">
    <property type="entry name" value="STAS domain"/>
    <property type="match status" value="1"/>
</dbReference>
<name>A0ABW4R6X2_9RHOB</name>